<feature type="domain" description="ADP ribosyltransferase" evidence="1">
    <location>
        <begin position="21"/>
        <end position="156"/>
    </location>
</feature>
<name>A0ABX3SJW3_MYCMA</name>
<sequence length="189" mass="21052">MGEDEDPFGGLAYRYIWHPISQLSDEERLEIEAYAVGGFQRINAALRGDVHMTAQLLQRIETIRAALHRFPLETDARVTREIGAADIGLARAADAPTAVGQPFYEAGFISTSMNEDPPRSTTHIDPLELDLRLPAGTPALAVGSLSEFPLERELLVIDARRLFIVESRWNARTRRWRLYGDVLPEGGLA</sequence>
<dbReference type="PROSITE" id="PS51996">
    <property type="entry name" value="TR_MART"/>
    <property type="match status" value="1"/>
</dbReference>
<comment type="caution">
    <text evidence="2">The sequence shown here is derived from an EMBL/GenBank/DDBJ whole genome shotgun (WGS) entry which is preliminary data.</text>
</comment>
<dbReference type="Pfam" id="PF03496">
    <property type="entry name" value="ADPrib_exo_Tox"/>
    <property type="match status" value="1"/>
</dbReference>
<evidence type="ECO:0000313" key="3">
    <source>
        <dbReference type="Proteomes" id="UP000243140"/>
    </source>
</evidence>
<evidence type="ECO:0000259" key="1">
    <source>
        <dbReference type="Pfam" id="PF03496"/>
    </source>
</evidence>
<reference evidence="2 3" key="1">
    <citation type="submission" date="2017-02" db="EMBL/GenBank/DDBJ databases">
        <title>The new phylogeny of genus Mycobacterium.</title>
        <authorList>
            <person name="Tortoli E."/>
            <person name="Trovato A."/>
            <person name="Cirillo D.M."/>
        </authorList>
    </citation>
    <scope>NUCLEOTIDE SEQUENCE [LARGE SCALE GENOMIC DNA]</scope>
    <source>
        <strain evidence="2 3">IP1130001</strain>
    </source>
</reference>
<organism evidence="2 3">
    <name type="scientific">Mycobacterium malmoense</name>
    <dbReference type="NCBI Taxonomy" id="1780"/>
    <lineage>
        <taxon>Bacteria</taxon>
        <taxon>Bacillati</taxon>
        <taxon>Actinomycetota</taxon>
        <taxon>Actinomycetes</taxon>
        <taxon>Mycobacteriales</taxon>
        <taxon>Mycobacteriaceae</taxon>
        <taxon>Mycobacterium</taxon>
    </lineage>
</organism>
<evidence type="ECO:0000313" key="2">
    <source>
        <dbReference type="EMBL" id="ORA76802.1"/>
    </source>
</evidence>
<dbReference type="EMBL" id="MVHV01000060">
    <property type="protein sequence ID" value="ORA76802.1"/>
    <property type="molecule type" value="Genomic_DNA"/>
</dbReference>
<accession>A0ABX3SJW3</accession>
<gene>
    <name evidence="2" type="ORF">BST29_24415</name>
</gene>
<keyword evidence="3" id="KW-1185">Reference proteome</keyword>
<protein>
    <recommendedName>
        <fullName evidence="1">ADP ribosyltransferase domain-containing protein</fullName>
    </recommendedName>
</protein>
<dbReference type="SUPFAM" id="SSF56399">
    <property type="entry name" value="ADP-ribosylation"/>
    <property type="match status" value="1"/>
</dbReference>
<dbReference type="InterPro" id="IPR003540">
    <property type="entry name" value="ADP-ribosyltransferase"/>
</dbReference>
<dbReference type="RefSeq" id="WP_083013043.1">
    <property type="nucleotide sequence ID" value="NZ_CP060015.1"/>
</dbReference>
<dbReference type="Gene3D" id="3.90.176.10">
    <property type="entry name" value="Toxin ADP-ribosyltransferase, Chain A, domain 1"/>
    <property type="match status" value="1"/>
</dbReference>
<proteinExistence type="predicted"/>
<dbReference type="Proteomes" id="UP000243140">
    <property type="component" value="Unassembled WGS sequence"/>
</dbReference>